<dbReference type="InterPro" id="IPR034294">
    <property type="entry name" value="Aquaporin_transptr"/>
</dbReference>
<organism evidence="8">
    <name type="scientific">Synechococcus elongatus PCC 11802</name>
    <dbReference type="NCBI Taxonomy" id="2283154"/>
    <lineage>
        <taxon>Bacteria</taxon>
        <taxon>Bacillati</taxon>
        <taxon>Cyanobacteriota</taxon>
        <taxon>Cyanophyceae</taxon>
        <taxon>Synechococcales</taxon>
        <taxon>Synechococcaceae</taxon>
        <taxon>Synechococcus</taxon>
    </lineage>
</organism>
<dbReference type="InterPro" id="IPR000425">
    <property type="entry name" value="MIP"/>
</dbReference>
<feature type="transmembrane region" description="Helical" evidence="7">
    <location>
        <begin position="100"/>
        <end position="122"/>
    </location>
</feature>
<evidence type="ECO:0000256" key="5">
    <source>
        <dbReference type="ARBA" id="ARBA00023136"/>
    </source>
</evidence>
<evidence type="ECO:0000256" key="1">
    <source>
        <dbReference type="ARBA" id="ARBA00004141"/>
    </source>
</evidence>
<evidence type="ECO:0000256" key="2">
    <source>
        <dbReference type="ARBA" id="ARBA00022448"/>
    </source>
</evidence>
<dbReference type="Gene3D" id="1.20.1080.10">
    <property type="entry name" value="Glycerol uptake facilitator protein"/>
    <property type="match status" value="1"/>
</dbReference>
<dbReference type="SUPFAM" id="SSF81338">
    <property type="entry name" value="Aquaporin-like"/>
    <property type="match status" value="1"/>
</dbReference>
<keyword evidence="4 7" id="KW-1133">Transmembrane helix</keyword>
<feature type="transmembrane region" description="Helical" evidence="7">
    <location>
        <begin position="142"/>
        <end position="164"/>
    </location>
</feature>
<dbReference type="EMBL" id="CP034671">
    <property type="protein sequence ID" value="QFZ91470.2"/>
    <property type="molecule type" value="Genomic_DNA"/>
</dbReference>
<gene>
    <name evidence="8" type="ORF">EKO22_02880</name>
</gene>
<dbReference type="AlphaFoldDB" id="A0AAT9JUU5"/>
<dbReference type="Pfam" id="PF00230">
    <property type="entry name" value="MIP"/>
    <property type="match status" value="1"/>
</dbReference>
<keyword evidence="3 6" id="KW-0812">Transmembrane</keyword>
<accession>A0AAT9JUU5</accession>
<evidence type="ECO:0000313" key="8">
    <source>
        <dbReference type="EMBL" id="QFZ91470.2"/>
    </source>
</evidence>
<evidence type="ECO:0000256" key="4">
    <source>
        <dbReference type="ARBA" id="ARBA00022989"/>
    </source>
</evidence>
<evidence type="ECO:0000256" key="7">
    <source>
        <dbReference type="SAM" id="Phobius"/>
    </source>
</evidence>
<dbReference type="InterPro" id="IPR023271">
    <property type="entry name" value="Aquaporin-like"/>
</dbReference>
<evidence type="ECO:0000256" key="6">
    <source>
        <dbReference type="RuleBase" id="RU000477"/>
    </source>
</evidence>
<dbReference type="GO" id="GO:0016020">
    <property type="term" value="C:membrane"/>
    <property type="evidence" value="ECO:0007669"/>
    <property type="project" value="UniProtKB-SubCell"/>
</dbReference>
<evidence type="ECO:0000256" key="3">
    <source>
        <dbReference type="ARBA" id="ARBA00022692"/>
    </source>
</evidence>
<feature type="transmembrane region" description="Helical" evidence="7">
    <location>
        <begin position="176"/>
        <end position="195"/>
    </location>
</feature>
<name>A0AAT9JUU5_SYNEL</name>
<proteinExistence type="inferred from homology"/>
<keyword evidence="2 6" id="KW-0813">Transport</keyword>
<dbReference type="RefSeq" id="WP_228383033.1">
    <property type="nucleotide sequence ID" value="NZ_CP034671.2"/>
</dbReference>
<dbReference type="PANTHER" id="PTHR45724">
    <property type="entry name" value="AQUAPORIN NIP2-1"/>
    <property type="match status" value="1"/>
</dbReference>
<dbReference type="PROSITE" id="PS00221">
    <property type="entry name" value="MIP"/>
    <property type="match status" value="1"/>
</dbReference>
<feature type="transmembrane region" description="Helical" evidence="7">
    <location>
        <begin position="215"/>
        <end position="234"/>
    </location>
</feature>
<dbReference type="PANTHER" id="PTHR45724:SF13">
    <property type="entry name" value="AQUAPORIN NIP1-1-RELATED"/>
    <property type="match status" value="1"/>
</dbReference>
<sequence length="270" mass="30263">MNKMILALKRHWPEYLIEAWGLGVFMVAAGVVGTVLFYPQSPIHQTITNPWMQRVVMGLGMGLTAMAIMYSPWGKRSGAHINPAVTLTFYRLNKIAGWDAFFYIIFQFIGGFLGVVIVALLLRDPFTQAPVDYVVTVPGRLGVLPALLGEYLIAVIMMGMVLYTSNQPKLERLTPFFAGCLIVSYVIFESPLSGFGMNPARTVASALPSGIWTAIWLYFVAPIAGMLTAAELYLQMIGHRNIFCAKLYHDPLYRCIHCGHLIHWRRPHLR</sequence>
<comment type="similarity">
    <text evidence="6">Belongs to the MIP/aquaporin (TC 1.A.8) family.</text>
</comment>
<protein>
    <submittedName>
        <fullName evidence="8">Aquaporin</fullName>
    </submittedName>
</protein>
<reference evidence="8" key="1">
    <citation type="submission" date="2024-01" db="EMBL/GenBank/DDBJ databases">
        <title>Synechococcus elongatus PCC 11802, a close yet different native of Synechococcus elongatus PCC 11801.</title>
        <authorList>
            <person name="Jaiswal D."/>
            <person name="Sengupta A."/>
            <person name="Sengupta S."/>
            <person name="Pakrasi H.B."/>
            <person name="Wangikar P."/>
        </authorList>
    </citation>
    <scope>NUCLEOTIDE SEQUENCE</scope>
    <source>
        <strain evidence="8">PCC 11802</strain>
    </source>
</reference>
<feature type="transmembrane region" description="Helical" evidence="7">
    <location>
        <begin position="20"/>
        <end position="39"/>
    </location>
</feature>
<comment type="subcellular location">
    <subcellularLocation>
        <location evidence="1">Membrane</location>
        <topology evidence="1">Multi-pass membrane protein</topology>
    </subcellularLocation>
</comment>
<dbReference type="PRINTS" id="PR00783">
    <property type="entry name" value="MINTRINSICP"/>
</dbReference>
<dbReference type="GO" id="GO:0015267">
    <property type="term" value="F:channel activity"/>
    <property type="evidence" value="ECO:0007669"/>
    <property type="project" value="InterPro"/>
</dbReference>
<dbReference type="InterPro" id="IPR022357">
    <property type="entry name" value="MIP_CS"/>
</dbReference>
<feature type="transmembrane region" description="Helical" evidence="7">
    <location>
        <begin position="51"/>
        <end position="70"/>
    </location>
</feature>
<keyword evidence="5 7" id="KW-0472">Membrane</keyword>